<accession>A0AAD3THM4</accession>
<organism evidence="3 4">
    <name type="scientific">Nepenthes gracilis</name>
    <name type="common">Slender pitcher plant</name>
    <dbReference type="NCBI Taxonomy" id="150966"/>
    <lineage>
        <taxon>Eukaryota</taxon>
        <taxon>Viridiplantae</taxon>
        <taxon>Streptophyta</taxon>
        <taxon>Embryophyta</taxon>
        <taxon>Tracheophyta</taxon>
        <taxon>Spermatophyta</taxon>
        <taxon>Magnoliopsida</taxon>
        <taxon>eudicotyledons</taxon>
        <taxon>Gunneridae</taxon>
        <taxon>Pentapetalae</taxon>
        <taxon>Caryophyllales</taxon>
        <taxon>Nepenthaceae</taxon>
        <taxon>Nepenthes</taxon>
    </lineage>
</organism>
<sequence length="151" mass="16439">MGLHKDSRVITKIQPKIRIIHIFAPEIIKTDVANFRELVQRLTGKPTSQNAGRGKVKPPAKACRTEEPRGNTTVCETTAASIKHDHDRDQVLWKGESAGGFLNALSDVDCFIGEIGDFPFVSLESNAAAAAAPPPPPRFNAFEDAMLSFRG</sequence>
<dbReference type="Pfam" id="PF05678">
    <property type="entry name" value="VQ"/>
    <property type="match status" value="1"/>
</dbReference>
<evidence type="ECO:0000259" key="2">
    <source>
        <dbReference type="Pfam" id="PF05678"/>
    </source>
</evidence>
<keyword evidence="4" id="KW-1185">Reference proteome</keyword>
<reference evidence="3" key="1">
    <citation type="submission" date="2023-05" db="EMBL/GenBank/DDBJ databases">
        <title>Nepenthes gracilis genome sequencing.</title>
        <authorList>
            <person name="Fukushima K."/>
        </authorList>
    </citation>
    <scope>NUCLEOTIDE SEQUENCE</scope>
    <source>
        <strain evidence="3">SING2019-196</strain>
    </source>
</reference>
<evidence type="ECO:0000313" key="4">
    <source>
        <dbReference type="Proteomes" id="UP001279734"/>
    </source>
</evidence>
<dbReference type="PANTHER" id="PTHR33143:SF3">
    <property type="entry name" value="VQ MOTIF-CONTAINING PROTEIN 17-RELATED"/>
    <property type="match status" value="1"/>
</dbReference>
<gene>
    <name evidence="3" type="ORF">Nepgr_031192</name>
</gene>
<dbReference type="EMBL" id="BSYO01000036">
    <property type="protein sequence ID" value="GMH29349.1"/>
    <property type="molecule type" value="Genomic_DNA"/>
</dbReference>
<proteinExistence type="predicted"/>
<evidence type="ECO:0000313" key="3">
    <source>
        <dbReference type="EMBL" id="GMH29349.1"/>
    </source>
</evidence>
<comment type="caution">
    <text evidence="3">The sequence shown here is derived from an EMBL/GenBank/DDBJ whole genome shotgun (WGS) entry which is preliminary data.</text>
</comment>
<dbReference type="Proteomes" id="UP001279734">
    <property type="component" value="Unassembled WGS sequence"/>
</dbReference>
<protein>
    <recommendedName>
        <fullName evidence="2">VQ domain-containing protein</fullName>
    </recommendedName>
</protein>
<dbReference type="InterPro" id="IPR008889">
    <property type="entry name" value="VQ"/>
</dbReference>
<dbReference type="InterPro" id="IPR039607">
    <property type="entry name" value="VQ_8/17/18/20/21/25"/>
</dbReference>
<dbReference type="PANTHER" id="PTHR33143">
    <property type="entry name" value="F16F4.1 PROTEIN-RELATED"/>
    <property type="match status" value="1"/>
</dbReference>
<dbReference type="AlphaFoldDB" id="A0AAD3THM4"/>
<feature type="domain" description="VQ" evidence="2">
    <location>
        <begin position="22"/>
        <end position="47"/>
    </location>
</feature>
<evidence type="ECO:0000256" key="1">
    <source>
        <dbReference type="SAM" id="MobiDB-lite"/>
    </source>
</evidence>
<name>A0AAD3THM4_NEPGR</name>
<dbReference type="GO" id="GO:0005634">
    <property type="term" value="C:nucleus"/>
    <property type="evidence" value="ECO:0007669"/>
    <property type="project" value="TreeGrafter"/>
</dbReference>
<feature type="region of interest" description="Disordered" evidence="1">
    <location>
        <begin position="44"/>
        <end position="71"/>
    </location>
</feature>